<dbReference type="InterPro" id="IPR045494">
    <property type="entry name" value="DUF6436"/>
</dbReference>
<accession>A0ABQ3L882</accession>
<comment type="caution">
    <text evidence="3">The sequence shown here is derived from an EMBL/GenBank/DDBJ whole genome shotgun (WGS) entry which is preliminary data.</text>
</comment>
<protein>
    <recommendedName>
        <fullName evidence="2">DUF6436 domain-containing protein</fullName>
    </recommendedName>
</protein>
<reference evidence="4" key="1">
    <citation type="journal article" date="2019" name="Int. J. Syst. Evol. Microbiol.">
        <title>The Global Catalogue of Microorganisms (GCM) 10K type strain sequencing project: providing services to taxonomists for standard genome sequencing and annotation.</title>
        <authorList>
            <consortium name="The Broad Institute Genomics Platform"/>
            <consortium name="The Broad Institute Genome Sequencing Center for Infectious Disease"/>
            <person name="Wu L."/>
            <person name="Ma J."/>
        </authorList>
    </citation>
    <scope>NUCLEOTIDE SEQUENCE [LARGE SCALE GENOMIC DNA]</scope>
    <source>
        <strain evidence="4">CGMCC 1.7003</strain>
    </source>
</reference>
<dbReference type="RefSeq" id="WP_189433223.1">
    <property type="nucleotide sequence ID" value="NZ_BNAO01000005.1"/>
</dbReference>
<feature type="domain" description="DUF6436" evidence="2">
    <location>
        <begin position="64"/>
        <end position="176"/>
    </location>
</feature>
<keyword evidence="1" id="KW-0812">Transmembrane</keyword>
<dbReference type="Proteomes" id="UP000659697">
    <property type="component" value="Unassembled WGS sequence"/>
</dbReference>
<evidence type="ECO:0000313" key="4">
    <source>
        <dbReference type="Proteomes" id="UP000659697"/>
    </source>
</evidence>
<keyword evidence="1" id="KW-0472">Membrane</keyword>
<keyword evidence="4" id="KW-1185">Reference proteome</keyword>
<sequence>MEHTIFSVNPRQRLVAALLLFFAWLIFSSILLYRFGFAHYGTFDDKQLWRFDSAGIRLSQLAIPEVAGWQVVHVLDKNCGCSRLAKSHASLFRELYQLPAEQQIYRSAAELIAAGFTLPAVPAVLLFDHGKLIYAGPYASGPLCSTNNSFLTGLISRQTQLEGLWLNGESKACRCLVSPGA</sequence>
<feature type="transmembrane region" description="Helical" evidence="1">
    <location>
        <begin position="14"/>
        <end position="33"/>
    </location>
</feature>
<evidence type="ECO:0000313" key="3">
    <source>
        <dbReference type="EMBL" id="GHG71937.1"/>
    </source>
</evidence>
<dbReference type="Pfam" id="PF20029">
    <property type="entry name" value="DUF6436"/>
    <property type="match status" value="1"/>
</dbReference>
<organism evidence="3 4">
    <name type="scientific">Alishewanella longhuensis</name>
    <dbReference type="NCBI Taxonomy" id="1091037"/>
    <lineage>
        <taxon>Bacteria</taxon>
        <taxon>Pseudomonadati</taxon>
        <taxon>Pseudomonadota</taxon>
        <taxon>Gammaproteobacteria</taxon>
        <taxon>Alteromonadales</taxon>
        <taxon>Alteromonadaceae</taxon>
        <taxon>Alishewanella</taxon>
    </lineage>
</organism>
<dbReference type="EMBL" id="BNAO01000005">
    <property type="protein sequence ID" value="GHG71937.1"/>
    <property type="molecule type" value="Genomic_DNA"/>
</dbReference>
<name>A0ABQ3L882_9ALTE</name>
<proteinExistence type="predicted"/>
<gene>
    <name evidence="3" type="ORF">GCM10010919_23820</name>
</gene>
<keyword evidence="1" id="KW-1133">Transmembrane helix</keyword>
<evidence type="ECO:0000259" key="2">
    <source>
        <dbReference type="Pfam" id="PF20029"/>
    </source>
</evidence>
<evidence type="ECO:0000256" key="1">
    <source>
        <dbReference type="SAM" id="Phobius"/>
    </source>
</evidence>